<evidence type="ECO:0000256" key="4">
    <source>
        <dbReference type="PIRSR" id="PIRSR638970-1"/>
    </source>
</evidence>
<dbReference type="Gene3D" id="1.50.10.100">
    <property type="entry name" value="Chondroitin AC/alginate lyase"/>
    <property type="match status" value="1"/>
</dbReference>
<dbReference type="RefSeq" id="WP_234365977.1">
    <property type="nucleotide sequence ID" value="NZ_CP021744.1"/>
</dbReference>
<dbReference type="PROSITE" id="PS51318">
    <property type="entry name" value="TAT"/>
    <property type="match status" value="1"/>
</dbReference>
<evidence type="ECO:0000256" key="2">
    <source>
        <dbReference type="ARBA" id="ARBA00022729"/>
    </source>
</evidence>
<dbReference type="GO" id="GO:0005975">
    <property type="term" value="P:carbohydrate metabolic process"/>
    <property type="evidence" value="ECO:0007669"/>
    <property type="project" value="InterPro"/>
</dbReference>
<evidence type="ECO:0000259" key="7">
    <source>
        <dbReference type="Pfam" id="PF08124"/>
    </source>
</evidence>
<dbReference type="GO" id="GO:0030246">
    <property type="term" value="F:carbohydrate binding"/>
    <property type="evidence" value="ECO:0007669"/>
    <property type="project" value="InterPro"/>
</dbReference>
<dbReference type="SUPFAM" id="SSF48230">
    <property type="entry name" value="Chondroitin AC/alginate lyase"/>
    <property type="match status" value="1"/>
</dbReference>
<dbReference type="InterPro" id="IPR014718">
    <property type="entry name" value="GH-type_carb-bd"/>
</dbReference>
<feature type="domain" description="Polysaccharide lyase family 8 C-terminal" evidence="6">
    <location>
        <begin position="682"/>
        <end position="743"/>
    </location>
</feature>
<dbReference type="SUPFAM" id="SSF49863">
    <property type="entry name" value="Hyaluronate lyase-like, C-terminal domain"/>
    <property type="match status" value="1"/>
</dbReference>
<feature type="domain" description="Polysaccharide lyase 8 N-terminal alpha-helical" evidence="7">
    <location>
        <begin position="44"/>
        <end position="366"/>
    </location>
</feature>
<dbReference type="PANTHER" id="PTHR38481">
    <property type="entry name" value="HYALURONATE LYASE"/>
    <property type="match status" value="1"/>
</dbReference>
<evidence type="ECO:0000313" key="9">
    <source>
        <dbReference type="Proteomes" id="UP000195755"/>
    </source>
</evidence>
<accession>A0A1Z2L056</accession>
<dbReference type="GO" id="GO:0016837">
    <property type="term" value="F:carbon-oxygen lyase activity, acting on polysaccharides"/>
    <property type="evidence" value="ECO:0007669"/>
    <property type="project" value="UniProtKB-ARBA"/>
</dbReference>
<comment type="similarity">
    <text evidence="1">Belongs to the polysaccharide lyase 8 family.</text>
</comment>
<dbReference type="InterPro" id="IPR011013">
    <property type="entry name" value="Gal_mutarotase_sf_dom"/>
</dbReference>
<dbReference type="Pfam" id="PF02884">
    <property type="entry name" value="Lyase_8_C"/>
    <property type="match status" value="1"/>
</dbReference>
<dbReference type="SUPFAM" id="SSF74650">
    <property type="entry name" value="Galactose mutarotase-like"/>
    <property type="match status" value="1"/>
</dbReference>
<dbReference type="EMBL" id="CP021744">
    <property type="protein sequence ID" value="ARZ67683.1"/>
    <property type="molecule type" value="Genomic_DNA"/>
</dbReference>
<dbReference type="GO" id="GO:0005576">
    <property type="term" value="C:extracellular region"/>
    <property type="evidence" value="ECO:0007669"/>
    <property type="project" value="InterPro"/>
</dbReference>
<evidence type="ECO:0000259" key="6">
    <source>
        <dbReference type="Pfam" id="PF02884"/>
    </source>
</evidence>
<name>A0A1Z2L056_9ACTN</name>
<dbReference type="AlphaFoldDB" id="A0A1Z2L056"/>
<feature type="active site" evidence="4">
    <location>
        <position position="254"/>
    </location>
</feature>
<keyword evidence="2" id="KW-0732">Signal</keyword>
<dbReference type="Pfam" id="PF08124">
    <property type="entry name" value="Lyase_8_N"/>
    <property type="match status" value="1"/>
</dbReference>
<dbReference type="InterPro" id="IPR008929">
    <property type="entry name" value="Chondroitin_lyas"/>
</dbReference>
<sequence length="795" mass="84664">MPSAPAWTRRGFLAASAAGPLGLARARPARAATPDDFAVLRRRWRALMLGDGFDSSAEPYASVLRRTGDLARAHRGSMRPAPASLWPDAPFDPPSGITRSYSRLHTMAQAYVQPGTGLTGDGGLAADVLAGIDHLHEHVYHPGTTRYGNWWEWQIGSPRLLLDTLTLLHDEAGPGRRAESLAAVGHFVPDTVLADYSGTSTGANRVDLCRVVALRGILGTDPARTALARDALSPVFPHVTKGDGLYADGSFVQHTWVAYSGTYGQVLLDGLGRLFALLRGSPWEVTDPARQVIHDSVEHAYAPLIHDGLMMDSVSGRAVSRGAQSTDPRRLAQSDHQRGRAVIAAVALLGDSASAAERARWHAMIKGWAARDTTCSLRADPQFGTADLARLAAVLDAPGLAAPEPLGHRLFAAMDRAVHRRPGWTASIAMASDRITYYENGNGENPRGWHTGAGMLSWWGPPATTDQYGDAFWPTVDPYRMPGTTVSAKRLADNEGGGWGMPKPAVRWVGGVTDGEFAVVGQHLKGLSSTLEARKSWFCVADTVVCLGAGITARDGTPVETVVDNRNLGERGAPLLTVDGEAQPRDTGWSRSFPRAHWAHLEGHGGYVFPGGAPLEALREARTGAWRDINAGGAPDPLTRRYITLRHPHGTDPVDASYAYLLMPGAGPRALAARAADPGWLRILGNTRDRQAVALPSLGLTAAAFWAPGAVGALAVTAPVAVLVRARGRTATLCLGEPPRTGVPLEIVWSRPVRRVIAQDPSVRVLSTGAALRLRVTPGTACATHRCTVTLGDQG</sequence>
<dbReference type="InterPro" id="IPR012970">
    <property type="entry name" value="Lyase_8_alpha_N"/>
</dbReference>
<organism evidence="8 9">
    <name type="scientific">Streptomyces albireticuli</name>
    <dbReference type="NCBI Taxonomy" id="1940"/>
    <lineage>
        <taxon>Bacteria</taxon>
        <taxon>Bacillati</taxon>
        <taxon>Actinomycetota</taxon>
        <taxon>Actinomycetes</taxon>
        <taxon>Kitasatosporales</taxon>
        <taxon>Streptomycetaceae</taxon>
        <taxon>Streptomyces</taxon>
    </lineage>
</organism>
<dbReference type="InterPro" id="IPR006311">
    <property type="entry name" value="TAT_signal"/>
</dbReference>
<dbReference type="InterPro" id="IPR038970">
    <property type="entry name" value="Lyase_8"/>
</dbReference>
<feature type="domain" description="Polysaccharide lyase family 8 central" evidence="5">
    <location>
        <begin position="408"/>
        <end position="666"/>
    </location>
</feature>
<keyword evidence="3 8" id="KW-0456">Lyase</keyword>
<feature type="active site" evidence="4">
    <location>
        <position position="317"/>
    </location>
</feature>
<evidence type="ECO:0000313" key="8">
    <source>
        <dbReference type="EMBL" id="ARZ67683.1"/>
    </source>
</evidence>
<dbReference type="InterPro" id="IPR003159">
    <property type="entry name" value="Lyase_8_central_dom"/>
</dbReference>
<evidence type="ECO:0000259" key="5">
    <source>
        <dbReference type="Pfam" id="PF02278"/>
    </source>
</evidence>
<dbReference type="PANTHER" id="PTHR38481:SF1">
    <property type="entry name" value="HYALURONATE LYASE"/>
    <property type="match status" value="1"/>
</dbReference>
<dbReference type="Gene3D" id="2.70.98.10">
    <property type="match status" value="1"/>
</dbReference>
<protein>
    <submittedName>
        <fullName evidence="8">Lyase</fullName>
    </submittedName>
</protein>
<reference evidence="8 9" key="1">
    <citation type="submission" date="2017-06" db="EMBL/GenBank/DDBJ databases">
        <title>Streptomyces albireticuli Genome sequencing and assembly.</title>
        <authorList>
            <person name="Wang Y."/>
            <person name="Du B."/>
            <person name="Ding Y."/>
            <person name="Liu H."/>
            <person name="Hou Q."/>
            <person name="Liu K."/>
            <person name="Yao L."/>
            <person name="Wang C."/>
        </authorList>
    </citation>
    <scope>NUCLEOTIDE SEQUENCE [LARGE SCALE GENOMIC DNA]</scope>
    <source>
        <strain evidence="8 9">MDJK11</strain>
    </source>
</reference>
<proteinExistence type="inferred from homology"/>
<dbReference type="KEGG" id="salj:SMD11_2031"/>
<dbReference type="Pfam" id="PF02278">
    <property type="entry name" value="Lyase_8"/>
    <property type="match status" value="1"/>
</dbReference>
<dbReference type="InterPro" id="IPR011071">
    <property type="entry name" value="Lyase_8-like_C"/>
</dbReference>
<dbReference type="Proteomes" id="UP000195755">
    <property type="component" value="Chromosome"/>
</dbReference>
<evidence type="ECO:0000256" key="3">
    <source>
        <dbReference type="ARBA" id="ARBA00023239"/>
    </source>
</evidence>
<dbReference type="CDD" id="cd01083">
    <property type="entry name" value="GAG_Lyase"/>
    <property type="match status" value="1"/>
</dbReference>
<dbReference type="InterPro" id="IPR004103">
    <property type="entry name" value="Lyase_8_C"/>
</dbReference>
<evidence type="ECO:0000256" key="1">
    <source>
        <dbReference type="ARBA" id="ARBA00006699"/>
    </source>
</evidence>
<gene>
    <name evidence="8" type="ORF">SMD11_2031</name>
</gene>
<feature type="active site" evidence="4">
    <location>
        <position position="263"/>
    </location>
</feature>
<dbReference type="Gene3D" id="2.60.220.10">
    <property type="entry name" value="Polysaccharide lyase family 8-like, C-terminal"/>
    <property type="match status" value="1"/>
</dbReference>